<evidence type="ECO:0000256" key="6">
    <source>
        <dbReference type="ARBA" id="ARBA00022888"/>
    </source>
</evidence>
<keyword evidence="7 9" id="KW-0315">Glutamine amidotransferase</keyword>
<dbReference type="CDD" id="cd00712">
    <property type="entry name" value="AsnB"/>
    <property type="match status" value="1"/>
</dbReference>
<evidence type="ECO:0000256" key="10">
    <source>
        <dbReference type="PIRSR" id="PIRSR001589-2"/>
    </source>
</evidence>
<dbReference type="EC" id="6.3.5.4" evidence="3"/>
<reference evidence="12 13" key="1">
    <citation type="journal article" date="2021" name="Int. J. Syst. Evol. Microbiol.">
        <title>Amazonocrinis nigriterrae gen. nov., sp. nov., Atlanticothrix silvestris gen. nov., sp. nov. and Dendronalium phyllosphericum gen. nov., sp. nov., nostocacean cyanobacteria from Brazilian environments.</title>
        <authorList>
            <person name="Alvarenga D.O."/>
            <person name="Andreote A.P.D."/>
            <person name="Branco L.H.Z."/>
            <person name="Delbaje E."/>
            <person name="Cruz R.B."/>
            <person name="Varani A.M."/>
            <person name="Fiore M.F."/>
        </authorList>
    </citation>
    <scope>NUCLEOTIDE SEQUENCE [LARGE SCALE GENOMIC DNA]</scope>
    <source>
        <strain evidence="12 13">CENA67</strain>
    </source>
</reference>
<dbReference type="RefSeq" id="WP_198123062.1">
    <property type="nucleotide sequence ID" value="NZ_JAECZC010000002.1"/>
</dbReference>
<dbReference type="SUPFAM" id="SSF52402">
    <property type="entry name" value="Adenine nucleotide alpha hydrolases-like"/>
    <property type="match status" value="1"/>
</dbReference>
<dbReference type="GO" id="GO:0005524">
    <property type="term" value="F:ATP binding"/>
    <property type="evidence" value="ECO:0007669"/>
    <property type="project" value="UniProtKB-KW"/>
</dbReference>
<evidence type="ECO:0000256" key="9">
    <source>
        <dbReference type="PIRSR" id="PIRSR001589-1"/>
    </source>
</evidence>
<dbReference type="InterPro" id="IPR001962">
    <property type="entry name" value="Asn_synthase"/>
</dbReference>
<dbReference type="InterPro" id="IPR006426">
    <property type="entry name" value="Asn_synth_AEB"/>
</dbReference>
<dbReference type="NCBIfam" id="TIGR01536">
    <property type="entry name" value="asn_synth_AEB"/>
    <property type="match status" value="1"/>
</dbReference>
<comment type="pathway">
    <text evidence="1">Amino-acid biosynthesis; L-asparagine biosynthesis; L-asparagine from L-aspartate (L-Gln route): step 1/1.</text>
</comment>
<evidence type="ECO:0000313" key="12">
    <source>
        <dbReference type="EMBL" id="MBH8561035.1"/>
    </source>
</evidence>
<dbReference type="SUPFAM" id="SSF56235">
    <property type="entry name" value="N-terminal nucleophile aminohydrolases (Ntn hydrolases)"/>
    <property type="match status" value="1"/>
</dbReference>
<dbReference type="PIRSF" id="PIRSF001589">
    <property type="entry name" value="Asn_synthetase_glu-h"/>
    <property type="match status" value="1"/>
</dbReference>
<evidence type="ECO:0000256" key="1">
    <source>
        <dbReference type="ARBA" id="ARBA00005187"/>
    </source>
</evidence>
<dbReference type="Pfam" id="PF13537">
    <property type="entry name" value="GATase_7"/>
    <property type="match status" value="1"/>
</dbReference>
<keyword evidence="12" id="KW-0436">Ligase</keyword>
<keyword evidence="9" id="KW-0028">Amino-acid biosynthesis</keyword>
<organism evidence="12 13">
    <name type="scientific">Amazonocrinis nigriterrae CENA67</name>
    <dbReference type="NCBI Taxonomy" id="2794033"/>
    <lineage>
        <taxon>Bacteria</taxon>
        <taxon>Bacillati</taxon>
        <taxon>Cyanobacteriota</taxon>
        <taxon>Cyanophyceae</taxon>
        <taxon>Nostocales</taxon>
        <taxon>Nostocaceae</taxon>
        <taxon>Amazonocrinis</taxon>
        <taxon>Amazonocrinis nigriterrae</taxon>
    </lineage>
</organism>
<dbReference type="Proteomes" id="UP000632766">
    <property type="component" value="Unassembled WGS sequence"/>
</dbReference>
<dbReference type="InterPro" id="IPR033738">
    <property type="entry name" value="AsnB_N"/>
</dbReference>
<evidence type="ECO:0000256" key="3">
    <source>
        <dbReference type="ARBA" id="ARBA00012737"/>
    </source>
</evidence>
<evidence type="ECO:0000256" key="8">
    <source>
        <dbReference type="ARBA" id="ARBA00048741"/>
    </source>
</evidence>
<dbReference type="PANTHER" id="PTHR43284">
    <property type="entry name" value="ASPARAGINE SYNTHETASE (GLUTAMINE-HYDROLYZING)"/>
    <property type="match status" value="1"/>
</dbReference>
<dbReference type="GO" id="GO:0006529">
    <property type="term" value="P:asparagine biosynthetic process"/>
    <property type="evidence" value="ECO:0007669"/>
    <property type="project" value="UniProtKB-KW"/>
</dbReference>
<dbReference type="InterPro" id="IPR051786">
    <property type="entry name" value="ASN_synthetase/amidase"/>
</dbReference>
<comment type="similarity">
    <text evidence="2">Belongs to the asparagine synthetase family.</text>
</comment>
<evidence type="ECO:0000256" key="4">
    <source>
        <dbReference type="ARBA" id="ARBA00022741"/>
    </source>
</evidence>
<dbReference type="PANTHER" id="PTHR43284:SF1">
    <property type="entry name" value="ASPARAGINE SYNTHETASE"/>
    <property type="match status" value="1"/>
</dbReference>
<keyword evidence="6 9" id="KW-0061">Asparagine biosynthesis</keyword>
<feature type="binding site" evidence="10">
    <location>
        <begin position="362"/>
        <end position="363"/>
    </location>
    <ligand>
        <name>ATP</name>
        <dbReference type="ChEBI" id="CHEBI:30616"/>
    </ligand>
</feature>
<dbReference type="AlphaFoldDB" id="A0A8J7HPG5"/>
<name>A0A8J7HPG5_9NOST</name>
<dbReference type="InterPro" id="IPR029055">
    <property type="entry name" value="Ntn_hydrolases_N"/>
</dbReference>
<dbReference type="PROSITE" id="PS51278">
    <property type="entry name" value="GATASE_TYPE_2"/>
    <property type="match status" value="1"/>
</dbReference>
<comment type="caution">
    <text evidence="12">The sequence shown here is derived from an EMBL/GenBank/DDBJ whole genome shotgun (WGS) entry which is preliminary data.</text>
</comment>
<dbReference type="InterPro" id="IPR014729">
    <property type="entry name" value="Rossmann-like_a/b/a_fold"/>
</dbReference>
<dbReference type="Gene3D" id="3.40.50.620">
    <property type="entry name" value="HUPs"/>
    <property type="match status" value="1"/>
</dbReference>
<evidence type="ECO:0000256" key="5">
    <source>
        <dbReference type="ARBA" id="ARBA00022840"/>
    </source>
</evidence>
<gene>
    <name evidence="12" type="primary">asnB</name>
    <name evidence="12" type="ORF">I8748_02375</name>
</gene>
<evidence type="ECO:0000256" key="7">
    <source>
        <dbReference type="ARBA" id="ARBA00022962"/>
    </source>
</evidence>
<feature type="domain" description="Glutamine amidotransferase type-2" evidence="11">
    <location>
        <begin position="2"/>
        <end position="216"/>
    </location>
</feature>
<sequence length="606" mass="69111">MCGIAGILTNTEIQNNLESLMLRMQTALQHRGPDDQGIYISPNRQVAFAHTRLSIIDLSTAGHQPMSTPDGRYWITFNGEIYNFRQLRRELETKGEQFNSQTDTEVILKLYQHQGAECVKHLRGMFAFAIWDNQEQTCFIARDPLGIKPLYYWQSGSTLVFASELRAILASKLPKIALNPQGLYGYLLSGSVPEPYTLIEDIHCLPAGHWLHWHSDKLIQQQYWQIDFTPEKISLTEAQEKVRKALIDSTEHHFISDVPVGIFLSGGIDSTSVVALARQTQKGNLRTYSIAFAENEWNEGELAQKIAQEFGTDHTEYKVSASLGRELLPQFLASIDQPSIDGFNTFCVSQVAHKDGTKVVLSGLGGDEFFGGYKTFQQVPKMLRWGQQLSKIQPISTSLGRGLALLGKSPRMQRLGDFLQQKPTTAAAYGSFRGIFSHTEARKILHYYFKDSPTQLPFSIWERGIFQDISLAKNLPTLEDEVSLLELSCYMRNQLLRDSDVMSMAWGLELRVPLVDKTLLEAIASIPSTMRLAPGKQLLIQAIPELPNWLLNRPKRGFFFPFQQWIENEWSDYFPAHELGKDINLKLWYRRWSLAILQYWWQQVNA</sequence>
<keyword evidence="4 10" id="KW-0547">Nucleotide-binding</keyword>
<protein>
    <recommendedName>
        <fullName evidence="3">asparagine synthase (glutamine-hydrolyzing)</fullName>
        <ecNumber evidence="3">6.3.5.4</ecNumber>
    </recommendedName>
</protein>
<evidence type="ECO:0000313" key="13">
    <source>
        <dbReference type="Proteomes" id="UP000632766"/>
    </source>
</evidence>
<evidence type="ECO:0000256" key="2">
    <source>
        <dbReference type="ARBA" id="ARBA00005752"/>
    </source>
</evidence>
<keyword evidence="13" id="KW-1185">Reference proteome</keyword>
<dbReference type="GO" id="GO:0004066">
    <property type="term" value="F:asparagine synthase (glutamine-hydrolyzing) activity"/>
    <property type="evidence" value="ECO:0007669"/>
    <property type="project" value="UniProtKB-EC"/>
</dbReference>
<dbReference type="Gene3D" id="3.60.20.10">
    <property type="entry name" value="Glutamine Phosphoribosylpyrophosphate, subunit 1, domain 1"/>
    <property type="match status" value="1"/>
</dbReference>
<dbReference type="Pfam" id="PF00733">
    <property type="entry name" value="Asn_synthase"/>
    <property type="match status" value="1"/>
</dbReference>
<feature type="binding site" evidence="10">
    <location>
        <position position="290"/>
    </location>
    <ligand>
        <name>ATP</name>
        <dbReference type="ChEBI" id="CHEBI:30616"/>
    </ligand>
</feature>
<feature type="active site" description="For GATase activity" evidence="9">
    <location>
        <position position="2"/>
    </location>
</feature>
<accession>A0A8J7HPG5</accession>
<comment type="catalytic activity">
    <reaction evidence="8">
        <text>L-aspartate + L-glutamine + ATP + H2O = L-asparagine + L-glutamate + AMP + diphosphate + H(+)</text>
        <dbReference type="Rhea" id="RHEA:12228"/>
        <dbReference type="ChEBI" id="CHEBI:15377"/>
        <dbReference type="ChEBI" id="CHEBI:15378"/>
        <dbReference type="ChEBI" id="CHEBI:29985"/>
        <dbReference type="ChEBI" id="CHEBI:29991"/>
        <dbReference type="ChEBI" id="CHEBI:30616"/>
        <dbReference type="ChEBI" id="CHEBI:33019"/>
        <dbReference type="ChEBI" id="CHEBI:58048"/>
        <dbReference type="ChEBI" id="CHEBI:58359"/>
        <dbReference type="ChEBI" id="CHEBI:456215"/>
        <dbReference type="EC" id="6.3.5.4"/>
    </reaction>
</comment>
<proteinExistence type="inferred from homology"/>
<dbReference type="CDD" id="cd01991">
    <property type="entry name" value="Asn_synthase_B_C"/>
    <property type="match status" value="1"/>
</dbReference>
<feature type="binding site" evidence="10">
    <location>
        <position position="103"/>
    </location>
    <ligand>
        <name>L-glutamine</name>
        <dbReference type="ChEBI" id="CHEBI:58359"/>
    </ligand>
</feature>
<evidence type="ECO:0000259" key="11">
    <source>
        <dbReference type="PROSITE" id="PS51278"/>
    </source>
</evidence>
<dbReference type="InterPro" id="IPR017932">
    <property type="entry name" value="GATase_2_dom"/>
</dbReference>
<dbReference type="GO" id="GO:0005829">
    <property type="term" value="C:cytosol"/>
    <property type="evidence" value="ECO:0007669"/>
    <property type="project" value="TreeGrafter"/>
</dbReference>
<dbReference type="EMBL" id="JAECZC010000002">
    <property type="protein sequence ID" value="MBH8561035.1"/>
    <property type="molecule type" value="Genomic_DNA"/>
</dbReference>
<keyword evidence="5 10" id="KW-0067">ATP-binding</keyword>